<keyword evidence="2" id="KW-1185">Reference proteome</keyword>
<sequence>MYGCMSCKGNDHKVPVYYTRYFKGNIPYTKDHVRAQFKLDSSAVSQNGRPTGPIPVLCAPSTGETTVLQQRGMLEYLKHLQDAGRFKFVWKFHPAVYNMGNYDLSVECDRIEVENVKWIMEHFEVTREDEPCLLPFIEAFDLVFCDLHSSVPFIASYFSPKAILCFWNDADYEVPAGRDPVFLSTLHVFQHLNELQSILPTDPAAPLPEARGDIQFFWSQYGKVDGNEVGRFATLAQWPTKASSDPAASPCQSTCARGFGASSPARHAPGTRC</sequence>
<protein>
    <submittedName>
        <fullName evidence="1">Uncharacterized protein</fullName>
    </submittedName>
</protein>
<comment type="caution">
    <text evidence="1">The sequence shown here is derived from an EMBL/GenBank/DDBJ whole genome shotgun (WGS) entry which is preliminary data.</text>
</comment>
<dbReference type="EMBL" id="MCFL01000015">
    <property type="protein sequence ID" value="ORZ36793.1"/>
    <property type="molecule type" value="Genomic_DNA"/>
</dbReference>
<proteinExistence type="predicted"/>
<accession>A0A1Y2HSV0</accession>
<reference evidence="1 2" key="1">
    <citation type="submission" date="2016-07" db="EMBL/GenBank/DDBJ databases">
        <title>Pervasive Adenine N6-methylation of Active Genes in Fungi.</title>
        <authorList>
            <consortium name="DOE Joint Genome Institute"/>
            <person name="Mondo S.J."/>
            <person name="Dannebaum R.O."/>
            <person name="Kuo R.C."/>
            <person name="Labutti K."/>
            <person name="Haridas S."/>
            <person name="Kuo A."/>
            <person name="Salamov A."/>
            <person name="Ahrendt S.R."/>
            <person name="Lipzen A."/>
            <person name="Sullivan W."/>
            <person name="Andreopoulos W.B."/>
            <person name="Clum A."/>
            <person name="Lindquist E."/>
            <person name="Daum C."/>
            <person name="Ramamoorthy G.K."/>
            <person name="Gryganskyi A."/>
            <person name="Culley D."/>
            <person name="Magnuson J.K."/>
            <person name="James T.Y."/>
            <person name="O'Malley M.A."/>
            <person name="Stajich J.E."/>
            <person name="Spatafora J.W."/>
            <person name="Visel A."/>
            <person name="Grigoriev I.V."/>
        </authorList>
    </citation>
    <scope>NUCLEOTIDE SEQUENCE [LARGE SCALE GENOMIC DNA]</scope>
    <source>
        <strain evidence="1 2">PL171</strain>
    </source>
</reference>
<dbReference type="Proteomes" id="UP000193411">
    <property type="component" value="Unassembled WGS sequence"/>
</dbReference>
<name>A0A1Y2HSV0_9FUNG</name>
<dbReference type="AlphaFoldDB" id="A0A1Y2HSV0"/>
<gene>
    <name evidence="1" type="ORF">BCR44DRAFT_1059890</name>
</gene>
<dbReference type="OrthoDB" id="276515at2759"/>
<evidence type="ECO:0000313" key="1">
    <source>
        <dbReference type="EMBL" id="ORZ36793.1"/>
    </source>
</evidence>
<organism evidence="1 2">
    <name type="scientific">Catenaria anguillulae PL171</name>
    <dbReference type="NCBI Taxonomy" id="765915"/>
    <lineage>
        <taxon>Eukaryota</taxon>
        <taxon>Fungi</taxon>
        <taxon>Fungi incertae sedis</taxon>
        <taxon>Blastocladiomycota</taxon>
        <taxon>Blastocladiomycetes</taxon>
        <taxon>Blastocladiales</taxon>
        <taxon>Catenariaceae</taxon>
        <taxon>Catenaria</taxon>
    </lineage>
</organism>
<evidence type="ECO:0000313" key="2">
    <source>
        <dbReference type="Proteomes" id="UP000193411"/>
    </source>
</evidence>